<proteinExistence type="predicted"/>
<evidence type="ECO:0000313" key="4">
    <source>
        <dbReference type="Proteomes" id="UP000033633"/>
    </source>
</evidence>
<dbReference type="EMBL" id="JWYV01000005">
    <property type="protein sequence ID" value="KKD00288.1"/>
    <property type="molecule type" value="Genomic_DNA"/>
</dbReference>
<gene>
    <name evidence="3" type="ORF">KY46_08555</name>
</gene>
<comment type="caution">
    <text evidence="3">The sequence shown here is derived from an EMBL/GenBank/DDBJ whole genome shotgun (WGS) entry which is preliminary data.</text>
</comment>
<evidence type="ECO:0000256" key="1">
    <source>
        <dbReference type="SAM" id="MobiDB-lite"/>
    </source>
</evidence>
<dbReference type="RefSeq" id="WP_046220221.1">
    <property type="nucleotide sequence ID" value="NZ_JWYV01000005.1"/>
</dbReference>
<evidence type="ECO:0008006" key="5">
    <source>
        <dbReference type="Google" id="ProtNLM"/>
    </source>
</evidence>
<dbReference type="PATRIC" id="fig|265726.11.peg.3844"/>
<dbReference type="Pfam" id="PF14316">
    <property type="entry name" value="DUF4381"/>
    <property type="match status" value="1"/>
</dbReference>
<feature type="region of interest" description="Disordered" evidence="1">
    <location>
        <begin position="155"/>
        <end position="174"/>
    </location>
</feature>
<dbReference type="InterPro" id="IPR025489">
    <property type="entry name" value="DUF4381"/>
</dbReference>
<name>A0A0F5VDZ2_9GAMM</name>
<organism evidence="3 4">
    <name type="scientific">Photobacterium halotolerans</name>
    <dbReference type="NCBI Taxonomy" id="265726"/>
    <lineage>
        <taxon>Bacteria</taxon>
        <taxon>Pseudomonadati</taxon>
        <taxon>Pseudomonadota</taxon>
        <taxon>Gammaproteobacteria</taxon>
        <taxon>Vibrionales</taxon>
        <taxon>Vibrionaceae</taxon>
        <taxon>Photobacterium</taxon>
    </lineage>
</organism>
<keyword evidence="2" id="KW-0812">Transmembrane</keyword>
<evidence type="ECO:0000313" key="3">
    <source>
        <dbReference type="EMBL" id="KKD00288.1"/>
    </source>
</evidence>
<sequence>MAQTQTHPLQLADLHLPAIPDPWPLAWGWWASALLIIALFTLLYIVLNHFKTQRGLKKGKKQALNQLKHTQSVSEINALLRQAALTYFPREQVAGLSGYQWMAFLDHQLAEQHQGFVSLNDAWTQALYASETEEDIRDACRHQAEIWLKHALPPRFPQHSQAGKEDATKGDRHV</sequence>
<dbReference type="OrthoDB" id="283083at2"/>
<keyword evidence="2" id="KW-0472">Membrane</keyword>
<evidence type="ECO:0000256" key="2">
    <source>
        <dbReference type="SAM" id="Phobius"/>
    </source>
</evidence>
<dbReference type="Proteomes" id="UP000033633">
    <property type="component" value="Unassembled WGS sequence"/>
</dbReference>
<keyword evidence="2" id="KW-1133">Transmembrane helix</keyword>
<protein>
    <recommendedName>
        <fullName evidence="5">DUF4381 domain-containing protein</fullName>
    </recommendedName>
</protein>
<feature type="transmembrane region" description="Helical" evidence="2">
    <location>
        <begin position="27"/>
        <end position="47"/>
    </location>
</feature>
<dbReference type="STRING" id="265726.KY46_08555"/>
<feature type="compositionally biased region" description="Basic and acidic residues" evidence="1">
    <location>
        <begin position="162"/>
        <end position="174"/>
    </location>
</feature>
<reference evidence="3 4" key="1">
    <citation type="submission" date="2014-12" db="EMBL/GenBank/DDBJ databases">
        <title>Mercury Reductase activity and rhizosphere competence traits in the genome of root associated Photobacterium halotolerans MELD1.</title>
        <authorList>
            <person name="Mathew D.C."/>
            <person name="Huang C.-C."/>
        </authorList>
    </citation>
    <scope>NUCLEOTIDE SEQUENCE [LARGE SCALE GENOMIC DNA]</scope>
    <source>
        <strain evidence="3 4">MELD1</strain>
    </source>
</reference>
<dbReference type="AlphaFoldDB" id="A0A0F5VDZ2"/>
<keyword evidence="4" id="KW-1185">Reference proteome</keyword>
<accession>A0A0F5VDZ2</accession>